<accession>A0A8J1UTP8</accession>
<evidence type="ECO:0000313" key="6">
    <source>
        <dbReference type="EMBL" id="CAH1800514.1"/>
    </source>
</evidence>
<dbReference type="InterPro" id="IPR002557">
    <property type="entry name" value="Chitin-bd_dom"/>
</dbReference>
<dbReference type="InterPro" id="IPR051940">
    <property type="entry name" value="Chitin_bind-dev_reg"/>
</dbReference>
<keyword evidence="5" id="KW-0325">Glycoprotein</keyword>
<evidence type="ECO:0000256" key="4">
    <source>
        <dbReference type="ARBA" id="ARBA00023157"/>
    </source>
</evidence>
<dbReference type="Pfam" id="PF01607">
    <property type="entry name" value="CBM_14"/>
    <property type="match status" value="2"/>
</dbReference>
<name>A0A8J1UTP8_OWEFU</name>
<feature type="non-terminal residue" evidence="6">
    <location>
        <position position="1"/>
    </location>
</feature>
<evidence type="ECO:0000256" key="1">
    <source>
        <dbReference type="ARBA" id="ARBA00022669"/>
    </source>
</evidence>
<dbReference type="OrthoDB" id="6044829at2759"/>
<dbReference type="PROSITE" id="PS50940">
    <property type="entry name" value="CHIT_BIND_II"/>
    <property type="match status" value="2"/>
</dbReference>
<dbReference type="Proteomes" id="UP000749559">
    <property type="component" value="Unassembled WGS sequence"/>
</dbReference>
<keyword evidence="2" id="KW-0732">Signal</keyword>
<gene>
    <name evidence="6" type="ORF">OFUS_LOCUS24388</name>
</gene>
<dbReference type="EMBL" id="CAIIXF020000012">
    <property type="protein sequence ID" value="CAH1800514.1"/>
    <property type="molecule type" value="Genomic_DNA"/>
</dbReference>
<evidence type="ECO:0000313" key="7">
    <source>
        <dbReference type="Proteomes" id="UP000749559"/>
    </source>
</evidence>
<protein>
    <submittedName>
        <fullName evidence="6">Uncharacterized protein</fullName>
    </submittedName>
</protein>
<feature type="non-terminal residue" evidence="6">
    <location>
        <position position="133"/>
    </location>
</feature>
<proteinExistence type="predicted"/>
<organism evidence="6 7">
    <name type="scientific">Owenia fusiformis</name>
    <name type="common">Polychaete worm</name>
    <dbReference type="NCBI Taxonomy" id="6347"/>
    <lineage>
        <taxon>Eukaryota</taxon>
        <taxon>Metazoa</taxon>
        <taxon>Spiralia</taxon>
        <taxon>Lophotrochozoa</taxon>
        <taxon>Annelida</taxon>
        <taxon>Polychaeta</taxon>
        <taxon>Sedentaria</taxon>
        <taxon>Canalipalpata</taxon>
        <taxon>Sabellida</taxon>
        <taxon>Oweniida</taxon>
        <taxon>Oweniidae</taxon>
        <taxon>Owenia</taxon>
    </lineage>
</organism>
<keyword evidence="7" id="KW-1185">Reference proteome</keyword>
<dbReference type="InterPro" id="IPR036508">
    <property type="entry name" value="Chitin-bd_dom_sf"/>
</dbReference>
<evidence type="ECO:0000256" key="2">
    <source>
        <dbReference type="ARBA" id="ARBA00022729"/>
    </source>
</evidence>
<dbReference type="Gene3D" id="2.170.140.10">
    <property type="entry name" value="Chitin binding domain"/>
    <property type="match status" value="2"/>
</dbReference>
<reference evidence="6" key="1">
    <citation type="submission" date="2022-03" db="EMBL/GenBank/DDBJ databases">
        <authorList>
            <person name="Martin C."/>
        </authorList>
    </citation>
    <scope>NUCLEOTIDE SEQUENCE</scope>
</reference>
<comment type="caution">
    <text evidence="6">The sequence shown here is derived from an EMBL/GenBank/DDBJ whole genome shotgun (WGS) entry which is preliminary data.</text>
</comment>
<dbReference type="GO" id="GO:0005576">
    <property type="term" value="C:extracellular region"/>
    <property type="evidence" value="ECO:0007669"/>
    <property type="project" value="InterPro"/>
</dbReference>
<keyword evidence="3" id="KW-0677">Repeat</keyword>
<sequence length="133" mass="14314">RRVQVVPREWTLQHHQLENVVCPSPFANVPHPTDCSSFYQCSNSIPSLKQCISGLHFSPTLNTCDWPASAGCSAGVVVCPSPSAYVPHPTDCSSFYQCSDSIPSLEQCISGLHFSPTLNTCDWPESAGCTAGV</sequence>
<dbReference type="PANTHER" id="PTHR23301">
    <property type="entry name" value="CHITIN BINDING PERITROPHIN-A"/>
    <property type="match status" value="1"/>
</dbReference>
<evidence type="ECO:0000256" key="3">
    <source>
        <dbReference type="ARBA" id="ARBA00022737"/>
    </source>
</evidence>
<dbReference type="SUPFAM" id="SSF57625">
    <property type="entry name" value="Invertebrate chitin-binding proteins"/>
    <property type="match status" value="2"/>
</dbReference>
<keyword evidence="1" id="KW-0147">Chitin-binding</keyword>
<dbReference type="GO" id="GO:0008061">
    <property type="term" value="F:chitin binding"/>
    <property type="evidence" value="ECO:0007669"/>
    <property type="project" value="UniProtKB-KW"/>
</dbReference>
<dbReference type="SMART" id="SM00494">
    <property type="entry name" value="ChtBD2"/>
    <property type="match status" value="2"/>
</dbReference>
<dbReference type="AlphaFoldDB" id="A0A8J1UTP8"/>
<keyword evidence="4" id="KW-1015">Disulfide bond</keyword>
<evidence type="ECO:0000256" key="5">
    <source>
        <dbReference type="ARBA" id="ARBA00023180"/>
    </source>
</evidence>
<dbReference type="PANTHER" id="PTHR23301:SF0">
    <property type="entry name" value="CHITIN-BINDING TYPE-2 DOMAIN-CONTAINING PROTEIN-RELATED"/>
    <property type="match status" value="1"/>
</dbReference>